<feature type="region of interest" description="Disordered" evidence="1">
    <location>
        <begin position="30"/>
        <end position="77"/>
    </location>
</feature>
<dbReference type="OrthoDB" id="7699261at2759"/>
<dbReference type="KEGG" id="nlo:107227661"/>
<evidence type="ECO:0000259" key="2">
    <source>
        <dbReference type="Pfam" id="PF14529"/>
    </source>
</evidence>
<protein>
    <submittedName>
        <fullName evidence="4">Uncharacterized protein LOC107227661</fullName>
    </submittedName>
</protein>
<dbReference type="RefSeq" id="XP_015524366.2">
    <property type="nucleotide sequence ID" value="XM_015668880.2"/>
</dbReference>
<dbReference type="Pfam" id="PF14529">
    <property type="entry name" value="Exo_endo_phos_2"/>
    <property type="match status" value="1"/>
</dbReference>
<dbReference type="CDD" id="cd09077">
    <property type="entry name" value="R1-I-EN"/>
    <property type="match status" value="1"/>
</dbReference>
<dbReference type="SUPFAM" id="SSF56219">
    <property type="entry name" value="DNase I-like"/>
    <property type="match status" value="1"/>
</dbReference>
<evidence type="ECO:0000313" key="3">
    <source>
        <dbReference type="Proteomes" id="UP000829291"/>
    </source>
</evidence>
<reference evidence="4" key="1">
    <citation type="submission" date="2025-08" db="UniProtKB">
        <authorList>
            <consortium name="RefSeq"/>
        </authorList>
    </citation>
    <scope>IDENTIFICATION</scope>
    <source>
        <tissue evidence="4">Thorax and Abdomen</tissue>
    </source>
</reference>
<sequence>MAILYGSTISARVYFERHLTIGRELTAATPASGAVKRGTTPQDARSLLTASSAKRRASRRTANTQPENGNVPSSKMAAQDLLTQRVRKLDVNVAMLCEQHRDLDIQPWISDSTKKAAIWACGRLPFQQVPTNPTTWFVKGKVGGVHLYSCYAPPSAPIEEFESFLDSLTEDARRQDLLAIAGDFNACSIEWGIRVTDRKGEALQEALSSLSLVLINVGAVTTYRKGAASSVIGLTFISSALAKGGYEWRVDEEFMNSDHQDIIWEINSTSRGGWSRNLARSKPVSLVEK</sequence>
<name>A0A6J0CAE0_NEOLC</name>
<dbReference type="Gene3D" id="3.60.10.10">
    <property type="entry name" value="Endonuclease/exonuclease/phosphatase"/>
    <property type="match status" value="1"/>
</dbReference>
<feature type="domain" description="Endonuclease/exonuclease/phosphatase" evidence="2">
    <location>
        <begin position="146"/>
        <end position="263"/>
    </location>
</feature>
<dbReference type="AlphaFoldDB" id="A0A6J0CAE0"/>
<dbReference type="PANTHER" id="PTHR33273">
    <property type="entry name" value="DOMAIN-CONTAINING PROTEIN, PUTATIVE-RELATED"/>
    <property type="match status" value="1"/>
</dbReference>
<dbReference type="InParanoid" id="A0A6J0CAE0"/>
<dbReference type="GeneID" id="107227661"/>
<proteinExistence type="predicted"/>
<dbReference type="PANTHER" id="PTHR33273:SF4">
    <property type="entry name" value="ENDONUCLEASE_EXONUCLEASE_PHOSPHATASE DOMAIN-CONTAINING PROTEIN"/>
    <property type="match status" value="1"/>
</dbReference>
<keyword evidence="3" id="KW-1185">Reference proteome</keyword>
<dbReference type="GO" id="GO:0003824">
    <property type="term" value="F:catalytic activity"/>
    <property type="evidence" value="ECO:0007669"/>
    <property type="project" value="InterPro"/>
</dbReference>
<evidence type="ECO:0000256" key="1">
    <source>
        <dbReference type="SAM" id="MobiDB-lite"/>
    </source>
</evidence>
<feature type="compositionally biased region" description="Polar residues" evidence="1">
    <location>
        <begin position="63"/>
        <end position="73"/>
    </location>
</feature>
<dbReference type="Proteomes" id="UP000829291">
    <property type="component" value="Chromosome 1"/>
</dbReference>
<evidence type="ECO:0000313" key="4">
    <source>
        <dbReference type="RefSeq" id="XP_015524366.2"/>
    </source>
</evidence>
<dbReference type="InterPro" id="IPR005135">
    <property type="entry name" value="Endo/exonuclease/phosphatase"/>
</dbReference>
<dbReference type="InterPro" id="IPR036691">
    <property type="entry name" value="Endo/exonu/phosph_ase_sf"/>
</dbReference>
<accession>A0A6J0CAE0</accession>
<organism evidence="4">
    <name type="scientific">Neodiprion lecontei</name>
    <name type="common">Redheaded pine sawfly</name>
    <dbReference type="NCBI Taxonomy" id="441921"/>
    <lineage>
        <taxon>Eukaryota</taxon>
        <taxon>Metazoa</taxon>
        <taxon>Ecdysozoa</taxon>
        <taxon>Arthropoda</taxon>
        <taxon>Hexapoda</taxon>
        <taxon>Insecta</taxon>
        <taxon>Pterygota</taxon>
        <taxon>Neoptera</taxon>
        <taxon>Endopterygota</taxon>
        <taxon>Hymenoptera</taxon>
        <taxon>Tenthredinoidea</taxon>
        <taxon>Diprionidae</taxon>
        <taxon>Diprioninae</taxon>
        <taxon>Neodiprion</taxon>
    </lineage>
</organism>
<gene>
    <name evidence="4" type="primary">LOC107227661</name>
</gene>